<protein>
    <submittedName>
        <fullName evidence="2">Uncharacterized protein</fullName>
    </submittedName>
</protein>
<keyword evidence="3" id="KW-1185">Reference proteome</keyword>
<feature type="region of interest" description="Disordered" evidence="1">
    <location>
        <begin position="253"/>
        <end position="282"/>
    </location>
</feature>
<reference evidence="2" key="2">
    <citation type="submission" date="2021-08" db="EMBL/GenBank/DDBJ databases">
        <authorList>
            <person name="Tani A."/>
            <person name="Ola A."/>
            <person name="Ogura Y."/>
            <person name="Katsura K."/>
            <person name="Hayashi T."/>
        </authorList>
    </citation>
    <scope>NUCLEOTIDE SEQUENCE</scope>
    <source>
        <strain evidence="2">NBRC 15689</strain>
    </source>
</reference>
<evidence type="ECO:0000313" key="3">
    <source>
        <dbReference type="Proteomes" id="UP001055156"/>
    </source>
</evidence>
<feature type="compositionally biased region" description="Basic and acidic residues" evidence="1">
    <location>
        <begin position="110"/>
        <end position="120"/>
    </location>
</feature>
<sequence length="282" mass="30598">MRDAISDTVRCAKQGGRCPRRRQGRYPASRPSRRRPEGRHGQLGSWLRFPLLKKLAASWKSSGPTRKRLQTVRISNCGRAKTPGPRPGETSPALRCPSGSGPGLRPARSQPDRSGRTTRRDGRRRGLPPPARNPALSGQAAAALARRGPENPSRTDPGLGAGTAHRDGAEQILGEPPFVGETEPDCLDIGRWHRRSRGATSPPNFRTMQARHLACAPEFTDSRCPLCRGERQQDPLTSAGRSLLRPWPCPLSATGRSCSASLTPTTRTAVIPARGEPGRDRS</sequence>
<comment type="caution">
    <text evidence="2">The sequence shown here is derived from an EMBL/GenBank/DDBJ whole genome shotgun (WGS) entry which is preliminary data.</text>
</comment>
<evidence type="ECO:0000313" key="2">
    <source>
        <dbReference type="EMBL" id="GJE29817.1"/>
    </source>
</evidence>
<feature type="compositionally biased region" description="Low complexity" evidence="1">
    <location>
        <begin position="133"/>
        <end position="146"/>
    </location>
</feature>
<evidence type="ECO:0000256" key="1">
    <source>
        <dbReference type="SAM" id="MobiDB-lite"/>
    </source>
</evidence>
<proteinExistence type="predicted"/>
<dbReference type="EMBL" id="BPQV01000022">
    <property type="protein sequence ID" value="GJE29817.1"/>
    <property type="molecule type" value="Genomic_DNA"/>
</dbReference>
<dbReference type="Proteomes" id="UP001055156">
    <property type="component" value="Unassembled WGS sequence"/>
</dbReference>
<feature type="region of interest" description="Disordered" evidence="1">
    <location>
        <begin position="59"/>
        <end position="165"/>
    </location>
</feature>
<feature type="region of interest" description="Disordered" evidence="1">
    <location>
        <begin position="1"/>
        <end position="45"/>
    </location>
</feature>
<feature type="compositionally biased region" description="Polar residues" evidence="1">
    <location>
        <begin position="254"/>
        <end position="268"/>
    </location>
</feature>
<name>A0ABQ4TDR6_METOR</name>
<reference evidence="2" key="1">
    <citation type="journal article" date="2021" name="Front. Microbiol.">
        <title>Comprehensive Comparative Genomics and Phenotyping of Methylobacterium Species.</title>
        <authorList>
            <person name="Alessa O."/>
            <person name="Ogura Y."/>
            <person name="Fujitani Y."/>
            <person name="Takami H."/>
            <person name="Hayashi T."/>
            <person name="Sahin N."/>
            <person name="Tani A."/>
        </authorList>
    </citation>
    <scope>NUCLEOTIDE SEQUENCE</scope>
    <source>
        <strain evidence="2">NBRC 15689</strain>
    </source>
</reference>
<organism evidence="2 3">
    <name type="scientific">Methylobacterium organophilum</name>
    <dbReference type="NCBI Taxonomy" id="410"/>
    <lineage>
        <taxon>Bacteria</taxon>
        <taxon>Pseudomonadati</taxon>
        <taxon>Pseudomonadota</taxon>
        <taxon>Alphaproteobacteria</taxon>
        <taxon>Hyphomicrobiales</taxon>
        <taxon>Methylobacteriaceae</taxon>
        <taxon>Methylobacterium</taxon>
    </lineage>
</organism>
<accession>A0ABQ4TDR6</accession>
<gene>
    <name evidence="2" type="ORF">LKMONMHP_4703</name>
</gene>